<dbReference type="InterPro" id="IPR001173">
    <property type="entry name" value="Glyco_trans_2-like"/>
</dbReference>
<dbReference type="GO" id="GO:0102096">
    <property type="term" value="F:decaprenyl-N-acetyl-alpha-D-glucosaminyl-pyrophosphate:dTDP-alpha-L-rhamnose rhamnosyltransferase activity"/>
    <property type="evidence" value="ECO:0007669"/>
    <property type="project" value="UniProtKB-EC"/>
</dbReference>
<evidence type="ECO:0000256" key="4">
    <source>
        <dbReference type="SAM" id="Phobius"/>
    </source>
</evidence>
<evidence type="ECO:0000256" key="2">
    <source>
        <dbReference type="ARBA" id="ARBA00022676"/>
    </source>
</evidence>
<dbReference type="CDD" id="cd04186">
    <property type="entry name" value="GT_2_like_c"/>
    <property type="match status" value="1"/>
</dbReference>
<proteinExistence type="inferred from homology"/>
<dbReference type="EMBL" id="MLJW01000018">
    <property type="protein sequence ID" value="OIR12123.1"/>
    <property type="molecule type" value="Genomic_DNA"/>
</dbReference>
<dbReference type="EC" id="2.4.1.289" evidence="6"/>
<accession>A0A1J5SVX2</accession>
<sequence>MKKVSIITVNFNHSHITEELLISVAKENQYPNIEIIVVDNGSKINPLPEWEEKYPHVIFIRSEKNLGFAGGNNIGIKAAKGDYLFFVNNDTEFTEGLIDKLVDTLDKNKNVAVVSPKIKYFDQPQMLQYVGYTEMNYFTARNKQLGQFEKDNGQYDNIIAKTGFAHGAAMMVKREAIDKAGTMAENFFLYYEEMDWCDHIKHAGYEIWVNTNALIFHKESVSVGKKSALKEYFMNRNRILFIRRNAPFFKRYIFYFYFVLVVAPRNIITYIKSGDTNFIKMLLKAIWWNITNKTTSTYLGYTLK</sequence>
<evidence type="ECO:0000313" key="6">
    <source>
        <dbReference type="EMBL" id="OIR12123.1"/>
    </source>
</evidence>
<organism evidence="6">
    <name type="scientific">mine drainage metagenome</name>
    <dbReference type="NCBI Taxonomy" id="410659"/>
    <lineage>
        <taxon>unclassified sequences</taxon>
        <taxon>metagenomes</taxon>
        <taxon>ecological metagenomes</taxon>
    </lineage>
</organism>
<comment type="caution">
    <text evidence="6">The sequence shown here is derived from an EMBL/GenBank/DDBJ whole genome shotgun (WGS) entry which is preliminary data.</text>
</comment>
<feature type="domain" description="Glycosyltransferase 2-like" evidence="5">
    <location>
        <begin position="5"/>
        <end position="176"/>
    </location>
</feature>
<dbReference type="PANTHER" id="PTHR43179">
    <property type="entry name" value="RHAMNOSYLTRANSFERASE WBBL"/>
    <property type="match status" value="1"/>
</dbReference>
<keyword evidence="4" id="KW-1133">Transmembrane helix</keyword>
<keyword evidence="3 6" id="KW-0808">Transferase</keyword>
<name>A0A1J5SVX2_9ZZZZ</name>
<keyword evidence="4" id="KW-0812">Transmembrane</keyword>
<protein>
    <submittedName>
        <fullName evidence="6">N-acetylglucosaminyl-diphospho-decaprenol L-rhamnosyltransferase</fullName>
        <ecNumber evidence="6">2.4.1.289</ecNumber>
    </submittedName>
</protein>
<comment type="similarity">
    <text evidence="1">Belongs to the glycosyltransferase 2 family.</text>
</comment>
<dbReference type="Pfam" id="PF00535">
    <property type="entry name" value="Glycos_transf_2"/>
    <property type="match status" value="1"/>
</dbReference>
<feature type="transmembrane region" description="Helical" evidence="4">
    <location>
        <begin position="252"/>
        <end position="271"/>
    </location>
</feature>
<keyword evidence="4" id="KW-0472">Membrane</keyword>
<evidence type="ECO:0000256" key="1">
    <source>
        <dbReference type="ARBA" id="ARBA00006739"/>
    </source>
</evidence>
<keyword evidence="2 6" id="KW-0328">Glycosyltransferase</keyword>
<dbReference type="AlphaFoldDB" id="A0A1J5SVX2"/>
<evidence type="ECO:0000256" key="3">
    <source>
        <dbReference type="ARBA" id="ARBA00022679"/>
    </source>
</evidence>
<gene>
    <name evidence="6" type="primary">wbbL_1</name>
    <name evidence="6" type="ORF">GALL_63740</name>
</gene>
<dbReference type="InterPro" id="IPR029044">
    <property type="entry name" value="Nucleotide-diphossugar_trans"/>
</dbReference>
<dbReference type="PANTHER" id="PTHR43179:SF12">
    <property type="entry name" value="GALACTOFURANOSYLTRANSFERASE GLFT2"/>
    <property type="match status" value="1"/>
</dbReference>
<dbReference type="SUPFAM" id="SSF53448">
    <property type="entry name" value="Nucleotide-diphospho-sugar transferases"/>
    <property type="match status" value="1"/>
</dbReference>
<evidence type="ECO:0000259" key="5">
    <source>
        <dbReference type="Pfam" id="PF00535"/>
    </source>
</evidence>
<reference evidence="6" key="1">
    <citation type="submission" date="2016-10" db="EMBL/GenBank/DDBJ databases">
        <title>Sequence of Gallionella enrichment culture.</title>
        <authorList>
            <person name="Poehlein A."/>
            <person name="Muehling M."/>
            <person name="Daniel R."/>
        </authorList>
    </citation>
    <scope>NUCLEOTIDE SEQUENCE</scope>
</reference>
<dbReference type="Gene3D" id="3.90.550.10">
    <property type="entry name" value="Spore Coat Polysaccharide Biosynthesis Protein SpsA, Chain A"/>
    <property type="match status" value="1"/>
</dbReference>